<gene>
    <name evidence="1" type="ORF">DXA50_08635</name>
</gene>
<accession>A0A413INQ6</accession>
<reference evidence="1 2" key="1">
    <citation type="submission" date="2018-08" db="EMBL/GenBank/DDBJ databases">
        <title>A genome reference for cultivated species of the human gut microbiota.</title>
        <authorList>
            <person name="Zou Y."/>
            <person name="Xue W."/>
            <person name="Luo G."/>
        </authorList>
    </citation>
    <scope>NUCLEOTIDE SEQUENCE [LARGE SCALE GENOMIC DNA]</scope>
    <source>
        <strain evidence="1 2">OF02-7</strain>
    </source>
</reference>
<proteinExistence type="predicted"/>
<evidence type="ECO:0000313" key="1">
    <source>
        <dbReference type="EMBL" id="RGY18242.1"/>
    </source>
</evidence>
<dbReference type="Pfam" id="PF16407">
    <property type="entry name" value="PKD_2"/>
    <property type="match status" value="1"/>
</dbReference>
<dbReference type="Proteomes" id="UP000286063">
    <property type="component" value="Unassembled WGS sequence"/>
</dbReference>
<comment type="caution">
    <text evidence="1">The sequence shown here is derived from an EMBL/GenBank/DDBJ whole genome shotgun (WGS) entry which is preliminary data.</text>
</comment>
<sequence>MVILWKFLFINCFIWNLMKMINILWVIVVGLLLTGCYGDEGNYDYRAMNGITVDFNQSFYSVPIETELEISPIFRFAMDSVEDHLAYEWSFLEKVISTDRNLKYVFDTLVSDVLYLKVTDRTSGVSYFGKTNLEITAEYGQNGWVILSEKEGKSSLSFVREYADRDPVSGVTAYTYEEFPDVWKKMNPDVELGKSPLRVVEHFCANQNALSALWVIQRDPEDCVDVSGQSFKKDIVLKEAFYNQVFPGDFRPIEIMEMKNISLAVSQDGSIYTRKKTIPALFNSGFYLDIPMDYEGKKLNGKGLLNNRVKQMMFTVLYDYDQHRFLAISDYNMTEAGKVMPINVSENLYKTPGMARLDNTGDMEVLHIGAWYGNGSIEQGYQALMRSPENVYYLYRFTLSSFMLFGPMAVASSVEQQEVKGFENCIEDPSSCLFRTLYARNTPYFIIANGNRLTLFDWKSGVLQTDYYTFEANISAIDTESFGNECVGIGLANGSFCVIDFSRDAVNALRTRLIYKSENDFGNIVDVCYKKQRGADWTF</sequence>
<dbReference type="InterPro" id="IPR032183">
    <property type="entry name" value="PKD-like"/>
</dbReference>
<dbReference type="EMBL" id="QSCR01000012">
    <property type="protein sequence ID" value="RGY18242.1"/>
    <property type="molecule type" value="Genomic_DNA"/>
</dbReference>
<dbReference type="AlphaFoldDB" id="A0A413INQ6"/>
<name>A0A413INQ6_9BACT</name>
<protein>
    <recommendedName>
        <fullName evidence="3">PKD-like family protein</fullName>
    </recommendedName>
</protein>
<organism evidence="1 2">
    <name type="scientific">Butyricimonas virosa</name>
    <dbReference type="NCBI Taxonomy" id="544645"/>
    <lineage>
        <taxon>Bacteria</taxon>
        <taxon>Pseudomonadati</taxon>
        <taxon>Bacteroidota</taxon>
        <taxon>Bacteroidia</taxon>
        <taxon>Bacteroidales</taxon>
        <taxon>Odoribacteraceae</taxon>
        <taxon>Butyricimonas</taxon>
    </lineage>
</organism>
<evidence type="ECO:0000313" key="2">
    <source>
        <dbReference type="Proteomes" id="UP000286063"/>
    </source>
</evidence>
<dbReference type="OrthoDB" id="618659at2"/>
<evidence type="ECO:0008006" key="3">
    <source>
        <dbReference type="Google" id="ProtNLM"/>
    </source>
</evidence>